<keyword evidence="3" id="KW-1185">Reference proteome</keyword>
<sequence length="164" mass="17751">MLAAVEAVDMGCKRRRSLAMAEENPGGDAAEESRGGAAREEGCTAREEESWTAGAAKFEDVCGGCSIEEGRLGSCEKSAIERSLVDAEKLKQRDWYKDGFSRDKRVLTGTGTLLEPNWSARPLDPSAVRRNLIRTIRALGESEAVGDQYANKRVSPGGPDAKHH</sequence>
<comment type="caution">
    <text evidence="2">The sequence shown here is derived from an EMBL/GenBank/DDBJ whole genome shotgun (WGS) entry which is preliminary data.</text>
</comment>
<name>A0AAD6W5G1_9ROSI</name>
<organism evidence="2 3">
    <name type="scientific">Populus alba x Populus x berolinensis</name>
    <dbReference type="NCBI Taxonomy" id="444605"/>
    <lineage>
        <taxon>Eukaryota</taxon>
        <taxon>Viridiplantae</taxon>
        <taxon>Streptophyta</taxon>
        <taxon>Embryophyta</taxon>
        <taxon>Tracheophyta</taxon>
        <taxon>Spermatophyta</taxon>
        <taxon>Magnoliopsida</taxon>
        <taxon>eudicotyledons</taxon>
        <taxon>Gunneridae</taxon>
        <taxon>Pentapetalae</taxon>
        <taxon>rosids</taxon>
        <taxon>fabids</taxon>
        <taxon>Malpighiales</taxon>
        <taxon>Salicaceae</taxon>
        <taxon>Saliceae</taxon>
        <taxon>Populus</taxon>
    </lineage>
</organism>
<feature type="region of interest" description="Disordered" evidence="1">
    <location>
        <begin position="145"/>
        <end position="164"/>
    </location>
</feature>
<reference evidence="2 3" key="1">
    <citation type="journal article" date="2023" name="Mol. Ecol. Resour.">
        <title>Chromosome-level genome assembly of a triploid poplar Populus alba 'Berolinensis'.</title>
        <authorList>
            <person name="Chen S."/>
            <person name="Yu Y."/>
            <person name="Wang X."/>
            <person name="Wang S."/>
            <person name="Zhang T."/>
            <person name="Zhou Y."/>
            <person name="He R."/>
            <person name="Meng N."/>
            <person name="Wang Y."/>
            <person name="Liu W."/>
            <person name="Liu Z."/>
            <person name="Liu J."/>
            <person name="Guo Q."/>
            <person name="Huang H."/>
            <person name="Sederoff R.R."/>
            <person name="Wang G."/>
            <person name="Qu G."/>
            <person name="Chen S."/>
        </authorList>
    </citation>
    <scope>NUCLEOTIDE SEQUENCE [LARGE SCALE GENOMIC DNA]</scope>
    <source>
        <strain evidence="2">SC-2020</strain>
    </source>
</reference>
<evidence type="ECO:0000313" key="2">
    <source>
        <dbReference type="EMBL" id="KAJ6999960.1"/>
    </source>
</evidence>
<protein>
    <submittedName>
        <fullName evidence="2">Uncharacterized protein</fullName>
    </submittedName>
</protein>
<dbReference type="EMBL" id="JAQIZT010000004">
    <property type="protein sequence ID" value="KAJ6999960.1"/>
    <property type="molecule type" value="Genomic_DNA"/>
</dbReference>
<dbReference type="AlphaFoldDB" id="A0AAD6W5G1"/>
<gene>
    <name evidence="2" type="ORF">NC653_010647</name>
</gene>
<feature type="region of interest" description="Disordered" evidence="1">
    <location>
        <begin position="18"/>
        <end position="39"/>
    </location>
</feature>
<dbReference type="Proteomes" id="UP001164929">
    <property type="component" value="Chromosome 4"/>
</dbReference>
<accession>A0AAD6W5G1</accession>
<evidence type="ECO:0000313" key="3">
    <source>
        <dbReference type="Proteomes" id="UP001164929"/>
    </source>
</evidence>
<proteinExistence type="predicted"/>
<evidence type="ECO:0000256" key="1">
    <source>
        <dbReference type="SAM" id="MobiDB-lite"/>
    </source>
</evidence>